<keyword evidence="5" id="KW-0001">2Fe-2S</keyword>
<keyword evidence="4" id="KW-0004">4Fe-4S</keyword>
<evidence type="ECO:0000256" key="14">
    <source>
        <dbReference type="ARBA" id="ARBA00034078"/>
    </source>
</evidence>
<evidence type="ECO:0000259" key="15">
    <source>
        <dbReference type="PROSITE" id="PS51085"/>
    </source>
</evidence>
<dbReference type="GO" id="GO:0051537">
    <property type="term" value="F:2 iron, 2 sulfur cluster binding"/>
    <property type="evidence" value="ECO:0007669"/>
    <property type="project" value="UniProtKB-KW"/>
</dbReference>
<comment type="cofactor">
    <cofactor evidence="1">
        <name>[4Fe-4S] cluster</name>
        <dbReference type="ChEBI" id="CHEBI:49883"/>
    </cofactor>
</comment>
<dbReference type="OrthoDB" id="9816402at2"/>
<feature type="domain" description="4Fe-4S His(Cys)3-ligated-type" evidence="18">
    <location>
        <begin position="80"/>
        <end position="119"/>
    </location>
</feature>
<dbReference type="SMART" id="SM00926">
    <property type="entry name" value="Molybdop_Fe4S4"/>
    <property type="match status" value="1"/>
</dbReference>
<dbReference type="PROSITE" id="PS00642">
    <property type="entry name" value="COMPLEX1_75K_2"/>
    <property type="match status" value="1"/>
</dbReference>
<dbReference type="InterPro" id="IPR006656">
    <property type="entry name" value="Mopterin_OxRdtase"/>
</dbReference>
<dbReference type="PANTHER" id="PTHR43105">
    <property type="entry name" value="RESPIRATORY NITRATE REDUCTASE"/>
    <property type="match status" value="1"/>
</dbReference>
<dbReference type="InterPro" id="IPR050123">
    <property type="entry name" value="Prok_molybdopt-oxidoreductase"/>
</dbReference>
<dbReference type="InterPro" id="IPR000283">
    <property type="entry name" value="NADH_UbQ_OxRdtase_75kDa_su_CS"/>
</dbReference>
<accession>I4C789</accession>
<feature type="domain" description="2Fe-2S ferredoxin-type" evidence="15">
    <location>
        <begin position="1"/>
        <end position="80"/>
    </location>
</feature>
<evidence type="ECO:0000259" key="18">
    <source>
        <dbReference type="PROSITE" id="PS51839"/>
    </source>
</evidence>
<dbReference type="SMART" id="SM00929">
    <property type="entry name" value="NADH-G_4Fe-4S_3"/>
    <property type="match status" value="1"/>
</dbReference>
<dbReference type="Pfam" id="PF04879">
    <property type="entry name" value="Molybdop_Fe4S4"/>
    <property type="match status" value="1"/>
</dbReference>
<evidence type="ECO:0000259" key="17">
    <source>
        <dbReference type="PROSITE" id="PS51669"/>
    </source>
</evidence>
<dbReference type="FunFam" id="3.10.20.740:FF:000004">
    <property type="entry name" value="NADH-quinone oxidoreductase"/>
    <property type="match status" value="1"/>
</dbReference>
<protein>
    <submittedName>
        <fullName evidence="19">Putative anaerobic dehydrogenase</fullName>
    </submittedName>
</protein>
<feature type="domain" description="4Fe-4S Mo/W bis-MGD-type" evidence="17">
    <location>
        <begin position="217"/>
        <end position="272"/>
    </location>
</feature>
<dbReference type="FunFam" id="3.30.70.20:FF:000035">
    <property type="entry name" value="Iron hydrogenase 1"/>
    <property type="match status" value="1"/>
</dbReference>
<dbReference type="InterPro" id="IPR017896">
    <property type="entry name" value="4Fe4S_Fe-S-bd"/>
</dbReference>
<dbReference type="PROSITE" id="PS51669">
    <property type="entry name" value="4FE4S_MOW_BIS_MGD"/>
    <property type="match status" value="1"/>
</dbReference>
<comment type="subcellular location">
    <subcellularLocation>
        <location evidence="2">Membrane</location>
    </subcellularLocation>
</comment>
<dbReference type="InterPro" id="IPR017900">
    <property type="entry name" value="4Fe4S_Fe_S_CS"/>
</dbReference>
<evidence type="ECO:0000256" key="4">
    <source>
        <dbReference type="ARBA" id="ARBA00022485"/>
    </source>
</evidence>
<dbReference type="InterPro" id="IPR006657">
    <property type="entry name" value="MoPterin_dinucl-bd_dom"/>
</dbReference>
<dbReference type="PANTHER" id="PTHR43105:SF14">
    <property type="entry name" value="FORMATE DEHYDROGENASE H"/>
    <property type="match status" value="1"/>
</dbReference>
<dbReference type="Gene3D" id="3.30.70.20">
    <property type="match status" value="1"/>
</dbReference>
<evidence type="ECO:0000256" key="5">
    <source>
        <dbReference type="ARBA" id="ARBA00022714"/>
    </source>
</evidence>
<dbReference type="Pfam" id="PF10588">
    <property type="entry name" value="NADH-G_4Fe-4S_3"/>
    <property type="match status" value="1"/>
</dbReference>
<dbReference type="InterPro" id="IPR019574">
    <property type="entry name" value="NADH_UbQ_OxRdtase_Gsu_4Fe4S-bd"/>
</dbReference>
<dbReference type="PROSITE" id="PS51085">
    <property type="entry name" value="2FE2S_FER_2"/>
    <property type="match status" value="1"/>
</dbReference>
<reference evidence="20" key="1">
    <citation type="submission" date="2012-06" db="EMBL/GenBank/DDBJ databases">
        <title>Complete sequence of chromosome of Desulfomonile tiedjei DSM 6799.</title>
        <authorList>
            <person name="Lucas S."/>
            <person name="Copeland A."/>
            <person name="Lapidus A."/>
            <person name="Glavina del Rio T."/>
            <person name="Dalin E."/>
            <person name="Tice H."/>
            <person name="Bruce D."/>
            <person name="Goodwin L."/>
            <person name="Pitluck S."/>
            <person name="Peters L."/>
            <person name="Ovchinnikova G."/>
            <person name="Zeytun A."/>
            <person name="Lu M."/>
            <person name="Kyrpides N."/>
            <person name="Mavromatis K."/>
            <person name="Ivanova N."/>
            <person name="Brettin T."/>
            <person name="Detter J.C."/>
            <person name="Han C."/>
            <person name="Larimer F."/>
            <person name="Land M."/>
            <person name="Hauser L."/>
            <person name="Markowitz V."/>
            <person name="Cheng J.-F."/>
            <person name="Hugenholtz P."/>
            <person name="Woyke T."/>
            <person name="Wu D."/>
            <person name="Spring S."/>
            <person name="Schroeder M."/>
            <person name="Brambilla E."/>
            <person name="Klenk H.-P."/>
            <person name="Eisen J.A."/>
        </authorList>
    </citation>
    <scope>NUCLEOTIDE SEQUENCE [LARGE SCALE GENOMIC DNA]</scope>
    <source>
        <strain evidence="20">ATCC 49306 / DSM 6799 / DCB-1</strain>
    </source>
</reference>
<dbReference type="InterPro" id="IPR009010">
    <property type="entry name" value="Asp_de-COase-like_dom_sf"/>
</dbReference>
<dbReference type="GO" id="GO:0042773">
    <property type="term" value="P:ATP synthesis coupled electron transport"/>
    <property type="evidence" value="ECO:0007669"/>
    <property type="project" value="InterPro"/>
</dbReference>
<evidence type="ECO:0000256" key="10">
    <source>
        <dbReference type="ARBA" id="ARBA00023004"/>
    </source>
</evidence>
<dbReference type="Proteomes" id="UP000006055">
    <property type="component" value="Chromosome"/>
</dbReference>
<dbReference type="GO" id="GO:0046872">
    <property type="term" value="F:metal ion binding"/>
    <property type="evidence" value="ECO:0007669"/>
    <property type="project" value="UniProtKB-KW"/>
</dbReference>
<dbReference type="Gene3D" id="2.40.40.20">
    <property type="match status" value="1"/>
</dbReference>
<keyword evidence="11" id="KW-0411">Iron-sulfur</keyword>
<evidence type="ECO:0000256" key="3">
    <source>
        <dbReference type="ARBA" id="ARBA00005404"/>
    </source>
</evidence>
<feature type="domain" description="4Fe-4S ferredoxin-type" evidence="16">
    <location>
        <begin position="139"/>
        <end position="158"/>
    </location>
</feature>
<dbReference type="KEGG" id="dti:Desti_2754"/>
<dbReference type="RefSeq" id="WP_014810569.1">
    <property type="nucleotide sequence ID" value="NC_018025.1"/>
</dbReference>
<proteinExistence type="inferred from homology"/>
<dbReference type="GO" id="GO:0043546">
    <property type="term" value="F:molybdopterin cofactor binding"/>
    <property type="evidence" value="ECO:0007669"/>
    <property type="project" value="InterPro"/>
</dbReference>
<dbReference type="InterPro" id="IPR006963">
    <property type="entry name" value="Mopterin_OxRdtase_4Fe-4S_dom"/>
</dbReference>
<dbReference type="AlphaFoldDB" id="I4C789"/>
<evidence type="ECO:0000313" key="20">
    <source>
        <dbReference type="Proteomes" id="UP000006055"/>
    </source>
</evidence>
<evidence type="ECO:0000256" key="12">
    <source>
        <dbReference type="ARBA" id="ARBA00023027"/>
    </source>
</evidence>
<keyword evidence="9" id="KW-0560">Oxidoreductase</keyword>
<dbReference type="InterPro" id="IPR054351">
    <property type="entry name" value="NADH_UbQ_OxRdtase_ferredoxin"/>
</dbReference>
<evidence type="ECO:0000259" key="16">
    <source>
        <dbReference type="PROSITE" id="PS51379"/>
    </source>
</evidence>
<dbReference type="SUPFAM" id="SSF50692">
    <property type="entry name" value="ADC-like"/>
    <property type="match status" value="1"/>
</dbReference>
<evidence type="ECO:0000256" key="9">
    <source>
        <dbReference type="ARBA" id="ARBA00023002"/>
    </source>
</evidence>
<evidence type="ECO:0000256" key="7">
    <source>
        <dbReference type="ARBA" id="ARBA00022737"/>
    </source>
</evidence>
<dbReference type="eggNOG" id="COG3383">
    <property type="taxonomic scope" value="Bacteria"/>
</dbReference>
<feature type="domain" description="4Fe-4S ferredoxin-type" evidence="16">
    <location>
        <begin position="176"/>
        <end position="208"/>
    </location>
</feature>
<dbReference type="EMBL" id="CP003360">
    <property type="protein sequence ID" value="AFM25430.1"/>
    <property type="molecule type" value="Genomic_DNA"/>
</dbReference>
<keyword evidence="7" id="KW-0677">Repeat</keyword>
<evidence type="ECO:0000256" key="11">
    <source>
        <dbReference type="ARBA" id="ARBA00023014"/>
    </source>
</evidence>
<organism evidence="19 20">
    <name type="scientific">Desulfomonile tiedjei (strain ATCC 49306 / DSM 6799 / DCB-1)</name>
    <dbReference type="NCBI Taxonomy" id="706587"/>
    <lineage>
        <taxon>Bacteria</taxon>
        <taxon>Pseudomonadati</taxon>
        <taxon>Thermodesulfobacteriota</taxon>
        <taxon>Desulfomonilia</taxon>
        <taxon>Desulfomonilales</taxon>
        <taxon>Desulfomonilaceae</taxon>
        <taxon>Desulfomonile</taxon>
    </lineage>
</organism>
<dbReference type="GO" id="GO:0016020">
    <property type="term" value="C:membrane"/>
    <property type="evidence" value="ECO:0007669"/>
    <property type="project" value="UniProtKB-SubCell"/>
</dbReference>
<name>I4C789_DESTA</name>
<dbReference type="Gene3D" id="3.10.20.740">
    <property type="match status" value="1"/>
</dbReference>
<keyword evidence="8" id="KW-1278">Translocase</keyword>
<sequence>MVTLTIDGVKVTVERGASILEAAQKAGVRIPTLCNDKRLIPFGACRLCNVEVTARGRTRTMPACFNPARDGMEVATHTPKLIESRRMQLQLLLRSHPLLCPSCDAGGSCELQNLVHEYQIDDLPFARENRFFHVDNDSHFIRFNMNLCIRCGMCVRICDEIQGQNELSFINRGMHSEVSTDFGRPLNCEFCGQCASICPVGAISSKWLVGTGRKFELENVNTTCSFCSLGCTLTVRKKDDKIVFVTSPADSPNEGNLCVKGRYGWPYVYSQDRLEKPMIRKDGALKEVEWDEALGFVAENLKRIKSNSGGNSLAALGSERLTNEEAYVFNRFARTVLETPHIDHAAGFGYRPLVDGLGKSLGYPASTNPIRDIRNANVILLLGSDLTETHPIAKNEVILASGRHRAQLVVVDSIRTKLTDRPGLHLPVAPGSEYLIANAMLKSIVDNELFDKAAVDMKAEGLGELIASLAEYTPEKVSKTTGVSVDLIREAAKAYAEAPTATIILTAGLNRPGNNVEAATAAVNLALITGRIGKPACGVYVFGEKANAQGAIDMGLTPDLLPGFASVTDESASAKLEALWKASIPKEPGFGANEIFSKASLGEIKGIYIAGENPIDTYPDRVMVEEALKKVDFLVVQDMFLSNTARMAHVVLPAASFAEKTGTYTSAERLVQPIHPVVDSTIGKTDLEILTAVSALMGKPMDYAGPAEVMAEISQAVAAYGGISYERLAGGGLPWPCVDPDDPGKGILYEGGFPGGKAKFMPAAPVRELNVNQLPMYLIPGVVKFHSGSFSTWSPSLLEVCPEAQAEMSWKDIRALGINEGDKVKISDASGASIQAVAKLSRRALDGVVIVPLHFPTVKLNMLTRWDDAAVKVKVEKA</sequence>
<dbReference type="SUPFAM" id="SSF54862">
    <property type="entry name" value="4Fe-4S ferredoxins"/>
    <property type="match status" value="1"/>
</dbReference>
<dbReference type="Pfam" id="PF00384">
    <property type="entry name" value="Molybdopterin"/>
    <property type="match status" value="1"/>
</dbReference>
<dbReference type="Gene3D" id="3.40.50.740">
    <property type="match status" value="1"/>
</dbReference>
<dbReference type="Pfam" id="PF22117">
    <property type="entry name" value="Fer4_Nqo3"/>
    <property type="match status" value="1"/>
</dbReference>
<evidence type="ECO:0000256" key="13">
    <source>
        <dbReference type="ARBA" id="ARBA00023136"/>
    </source>
</evidence>
<dbReference type="InterPro" id="IPR036010">
    <property type="entry name" value="2Fe-2S_ferredoxin-like_sf"/>
</dbReference>
<dbReference type="PIRSF" id="PIRSF036643">
    <property type="entry name" value="FDH_alpha"/>
    <property type="match status" value="1"/>
</dbReference>
<keyword evidence="13" id="KW-0472">Membrane</keyword>
<dbReference type="GO" id="GO:0051539">
    <property type="term" value="F:4 iron, 4 sulfur cluster binding"/>
    <property type="evidence" value="ECO:0007669"/>
    <property type="project" value="UniProtKB-KW"/>
</dbReference>
<evidence type="ECO:0000256" key="8">
    <source>
        <dbReference type="ARBA" id="ARBA00022967"/>
    </source>
</evidence>
<dbReference type="HOGENOM" id="CLU_000422_4_0_7"/>
<comment type="similarity">
    <text evidence="3">Belongs to the complex I 75 kDa subunit family.</text>
</comment>
<keyword evidence="20" id="KW-1185">Reference proteome</keyword>
<dbReference type="PROSITE" id="PS00198">
    <property type="entry name" value="4FE4S_FER_1"/>
    <property type="match status" value="1"/>
</dbReference>
<dbReference type="Gene3D" id="2.20.25.90">
    <property type="entry name" value="ADC-like domains"/>
    <property type="match status" value="1"/>
</dbReference>
<dbReference type="Pfam" id="PF13510">
    <property type="entry name" value="Fer2_4"/>
    <property type="match status" value="1"/>
</dbReference>
<gene>
    <name evidence="19" type="ordered locus">Desti_2754</name>
</gene>
<dbReference type="GO" id="GO:0008137">
    <property type="term" value="F:NADH dehydrogenase (ubiquinone) activity"/>
    <property type="evidence" value="ECO:0007669"/>
    <property type="project" value="InterPro"/>
</dbReference>
<dbReference type="SUPFAM" id="SSF53706">
    <property type="entry name" value="Formate dehydrogenase/DMSO reductase, domains 1-3"/>
    <property type="match status" value="1"/>
</dbReference>
<dbReference type="CDD" id="cd00207">
    <property type="entry name" value="fer2"/>
    <property type="match status" value="1"/>
</dbReference>
<keyword evidence="6" id="KW-0479">Metal-binding</keyword>
<dbReference type="PROSITE" id="PS51379">
    <property type="entry name" value="4FE4S_FER_2"/>
    <property type="match status" value="2"/>
</dbReference>
<keyword evidence="12" id="KW-0520">NAD</keyword>
<dbReference type="PROSITE" id="PS51839">
    <property type="entry name" value="4FE4S_HC3"/>
    <property type="match status" value="1"/>
</dbReference>
<dbReference type="STRING" id="706587.Desti_2754"/>
<evidence type="ECO:0000256" key="2">
    <source>
        <dbReference type="ARBA" id="ARBA00004370"/>
    </source>
</evidence>
<dbReference type="GO" id="GO:0003954">
    <property type="term" value="F:NADH dehydrogenase activity"/>
    <property type="evidence" value="ECO:0007669"/>
    <property type="project" value="TreeGrafter"/>
</dbReference>
<dbReference type="Pfam" id="PF01568">
    <property type="entry name" value="Molydop_binding"/>
    <property type="match status" value="1"/>
</dbReference>
<keyword evidence="10" id="KW-0408">Iron</keyword>
<evidence type="ECO:0000256" key="6">
    <source>
        <dbReference type="ARBA" id="ARBA00022723"/>
    </source>
</evidence>
<comment type="cofactor">
    <cofactor evidence="14">
        <name>[2Fe-2S] cluster</name>
        <dbReference type="ChEBI" id="CHEBI:190135"/>
    </cofactor>
</comment>
<dbReference type="Gene3D" id="3.40.228.10">
    <property type="entry name" value="Dimethylsulfoxide Reductase, domain 2"/>
    <property type="match status" value="1"/>
</dbReference>
<evidence type="ECO:0000256" key="1">
    <source>
        <dbReference type="ARBA" id="ARBA00001966"/>
    </source>
</evidence>
<dbReference type="SUPFAM" id="SSF54292">
    <property type="entry name" value="2Fe-2S ferredoxin-like"/>
    <property type="match status" value="1"/>
</dbReference>
<dbReference type="InterPro" id="IPR001041">
    <property type="entry name" value="2Fe-2S_ferredoxin-type"/>
</dbReference>
<evidence type="ECO:0000313" key="19">
    <source>
        <dbReference type="EMBL" id="AFM25430.1"/>
    </source>
</evidence>